<evidence type="ECO:0008006" key="2">
    <source>
        <dbReference type="Google" id="ProtNLM"/>
    </source>
</evidence>
<dbReference type="PANTHER" id="PTHR43734:SF1">
    <property type="entry name" value="PHYTOENE DESATURASE"/>
    <property type="match status" value="1"/>
</dbReference>
<reference evidence="1" key="1">
    <citation type="journal article" date="2014" name="Front. Microbiol.">
        <title>High frequency of phylogenetically diverse reductive dehalogenase-homologous genes in deep subseafloor sedimentary metagenomes.</title>
        <authorList>
            <person name="Kawai M."/>
            <person name="Futagami T."/>
            <person name="Toyoda A."/>
            <person name="Takaki Y."/>
            <person name="Nishi S."/>
            <person name="Hori S."/>
            <person name="Arai W."/>
            <person name="Tsubouchi T."/>
            <person name="Morono Y."/>
            <person name="Uchiyama I."/>
            <person name="Ito T."/>
            <person name="Fujiyama A."/>
            <person name="Inagaki F."/>
            <person name="Takami H."/>
        </authorList>
    </citation>
    <scope>NUCLEOTIDE SEQUENCE</scope>
    <source>
        <strain evidence="1">Expedition CK06-06</strain>
    </source>
</reference>
<dbReference type="EMBL" id="BARS01029890">
    <property type="protein sequence ID" value="GAG09755.1"/>
    <property type="molecule type" value="Genomic_DNA"/>
</dbReference>
<sequence length="258" mass="27671">MGTAVERIAVENGAVSGVITQAGSFGAPIVVSDAGIQPTVLKLVGEGHFDKGYVNYVKGLLPSWALVGIRYFLSRPVFQYPVNIAFSDDSYWDTERFLRIKAGELPDEAIVFVVVPSLYDPGLAPEGKQCALAATLCSPDPEASDAEVWWNKLDEMVDTLWPDLRPHVEREERYSAAQVSSLTRDHVLPGQGGECIGLAQIVGQCGRHKPSARAPILGLYYVGCDAGGYGCGTHQAVDSGAAVARLVLGDHRARQAAF</sequence>
<dbReference type="Gene3D" id="3.50.50.60">
    <property type="entry name" value="FAD/NAD(P)-binding domain"/>
    <property type="match status" value="1"/>
</dbReference>
<protein>
    <recommendedName>
        <fullName evidence="2">Amine oxidase domain-containing protein</fullName>
    </recommendedName>
</protein>
<evidence type="ECO:0000313" key="1">
    <source>
        <dbReference type="EMBL" id="GAG09755.1"/>
    </source>
</evidence>
<accession>X0UVI9</accession>
<dbReference type="Gene3D" id="3.90.660.50">
    <property type="match status" value="1"/>
</dbReference>
<dbReference type="AlphaFoldDB" id="X0UVI9"/>
<name>X0UVI9_9ZZZZ</name>
<dbReference type="PANTHER" id="PTHR43734">
    <property type="entry name" value="PHYTOENE DESATURASE"/>
    <property type="match status" value="1"/>
</dbReference>
<dbReference type="InterPro" id="IPR036188">
    <property type="entry name" value="FAD/NAD-bd_sf"/>
</dbReference>
<comment type="caution">
    <text evidence="1">The sequence shown here is derived from an EMBL/GenBank/DDBJ whole genome shotgun (WGS) entry which is preliminary data.</text>
</comment>
<dbReference type="SUPFAM" id="SSF51905">
    <property type="entry name" value="FAD/NAD(P)-binding domain"/>
    <property type="match status" value="1"/>
</dbReference>
<organism evidence="1">
    <name type="scientific">marine sediment metagenome</name>
    <dbReference type="NCBI Taxonomy" id="412755"/>
    <lineage>
        <taxon>unclassified sequences</taxon>
        <taxon>metagenomes</taxon>
        <taxon>ecological metagenomes</taxon>
    </lineage>
</organism>
<gene>
    <name evidence="1" type="ORF">S01H1_46667</name>
</gene>
<proteinExistence type="predicted"/>